<sequence>MLAVSTLRYAYEQRTLRYMPLMTAVEHHRGSDPQLRSSPDIEESDGGEVTQYAKGGPEVSKLDHENTHDDAVAEGIQDSSLLPRSGEPGSKGGLKGWISSKLSGGSKVEKHEGEMLKSDQEHSGSGNSGEGYGTYGSDVDAMDEPATDSGAAVRSVSEGPVPSFSMQPLIKEPERPHTGDSQDSQDSQGL</sequence>
<feature type="compositionally biased region" description="Polar residues" evidence="1">
    <location>
        <begin position="181"/>
        <end position="190"/>
    </location>
</feature>
<dbReference type="GeneID" id="35600755"/>
<reference evidence="2 3" key="1">
    <citation type="submission" date="2016-03" db="EMBL/GenBank/DDBJ databases">
        <authorList>
            <person name="Ploux O."/>
        </authorList>
    </citation>
    <scope>NUCLEOTIDE SEQUENCE [LARGE SCALE GENOMIC DNA]</scope>
    <source>
        <strain evidence="2 3">URUG2</strain>
    </source>
</reference>
<dbReference type="EMBL" id="FJUY01000008">
    <property type="protein sequence ID" value="CZT19746.1"/>
    <property type="molecule type" value="Genomic_DNA"/>
</dbReference>
<keyword evidence="3" id="KW-1185">Reference proteome</keyword>
<proteinExistence type="predicted"/>
<dbReference type="Proteomes" id="UP000225277">
    <property type="component" value="Unassembled WGS sequence"/>
</dbReference>
<evidence type="ECO:0000256" key="1">
    <source>
        <dbReference type="SAM" id="MobiDB-lite"/>
    </source>
</evidence>
<protein>
    <submittedName>
        <fullName evidence="2">Uncharacterized protein</fullName>
    </submittedName>
</protein>
<feature type="compositionally biased region" description="Basic and acidic residues" evidence="1">
    <location>
        <begin position="171"/>
        <end position="180"/>
    </location>
</feature>
<evidence type="ECO:0000313" key="3">
    <source>
        <dbReference type="Proteomes" id="UP000225277"/>
    </source>
</evidence>
<feature type="compositionally biased region" description="Basic and acidic residues" evidence="1">
    <location>
        <begin position="107"/>
        <end position="122"/>
    </location>
</feature>
<feature type="region of interest" description="Disordered" evidence="1">
    <location>
        <begin position="27"/>
        <end position="190"/>
    </location>
</feature>
<name>A0A2D3V817_9PEZI</name>
<gene>
    <name evidence="2" type="ORF">RCC_05601</name>
</gene>
<dbReference type="RefSeq" id="XP_023626636.1">
    <property type="nucleotide sequence ID" value="XM_023770868.1"/>
</dbReference>
<evidence type="ECO:0000313" key="2">
    <source>
        <dbReference type="EMBL" id="CZT19746.1"/>
    </source>
</evidence>
<accession>A0A2D3V817</accession>
<organism evidence="2 3">
    <name type="scientific">Ramularia collo-cygni</name>
    <dbReference type="NCBI Taxonomy" id="112498"/>
    <lineage>
        <taxon>Eukaryota</taxon>
        <taxon>Fungi</taxon>
        <taxon>Dikarya</taxon>
        <taxon>Ascomycota</taxon>
        <taxon>Pezizomycotina</taxon>
        <taxon>Dothideomycetes</taxon>
        <taxon>Dothideomycetidae</taxon>
        <taxon>Mycosphaerellales</taxon>
        <taxon>Mycosphaerellaceae</taxon>
        <taxon>Ramularia</taxon>
    </lineage>
</organism>
<feature type="compositionally biased region" description="Basic and acidic residues" evidence="1">
    <location>
        <begin position="60"/>
        <end position="71"/>
    </location>
</feature>
<dbReference type="AlphaFoldDB" id="A0A2D3V817"/>